<proteinExistence type="predicted"/>
<accession>A0A2U1JVJ4</accession>
<dbReference type="AlphaFoldDB" id="A0A2U1JVJ4"/>
<evidence type="ECO:0000313" key="4">
    <source>
        <dbReference type="Proteomes" id="UP000245998"/>
    </source>
</evidence>
<evidence type="ECO:0000256" key="1">
    <source>
        <dbReference type="ARBA" id="ARBA00022729"/>
    </source>
</evidence>
<name>A0A2U1JVJ4_9BACI</name>
<comment type="caution">
    <text evidence="3">The sequence shown here is derived from an EMBL/GenBank/DDBJ whole genome shotgun (WGS) entry which is preliminary data.</text>
</comment>
<dbReference type="NCBIfam" id="NF037995">
    <property type="entry name" value="TRAP_S1"/>
    <property type="match status" value="1"/>
</dbReference>
<dbReference type="GO" id="GO:0055085">
    <property type="term" value="P:transmembrane transport"/>
    <property type="evidence" value="ECO:0007669"/>
    <property type="project" value="InterPro"/>
</dbReference>
<protein>
    <recommendedName>
        <fullName evidence="5">C4-dicarboxylate ABC transporter substrate-binding protein</fullName>
    </recommendedName>
</protein>
<dbReference type="OrthoDB" id="1646at2"/>
<evidence type="ECO:0000313" key="3">
    <source>
        <dbReference type="EMBL" id="PWA09227.1"/>
    </source>
</evidence>
<dbReference type="Gene3D" id="3.40.190.170">
    <property type="entry name" value="Bacterial extracellular solute-binding protein, family 7"/>
    <property type="match status" value="1"/>
</dbReference>
<dbReference type="InterPro" id="IPR018389">
    <property type="entry name" value="DctP_fam"/>
</dbReference>
<keyword evidence="1" id="KW-0732">Signal</keyword>
<gene>
    <name evidence="3" type="ORF">DCC39_13540</name>
</gene>
<dbReference type="PANTHER" id="PTHR33376">
    <property type="match status" value="1"/>
</dbReference>
<dbReference type="Pfam" id="PF03480">
    <property type="entry name" value="DctP"/>
    <property type="match status" value="1"/>
</dbReference>
<keyword evidence="4" id="KW-1185">Reference proteome</keyword>
<dbReference type="InterPro" id="IPR038404">
    <property type="entry name" value="TRAP_DctP_sf"/>
</dbReference>
<dbReference type="EMBL" id="QCZG01000031">
    <property type="protein sequence ID" value="PWA09227.1"/>
    <property type="molecule type" value="Genomic_DNA"/>
</dbReference>
<evidence type="ECO:0008006" key="5">
    <source>
        <dbReference type="Google" id="ProtNLM"/>
    </source>
</evidence>
<dbReference type="PANTHER" id="PTHR33376:SF15">
    <property type="entry name" value="BLL6794 PROTEIN"/>
    <property type="match status" value="1"/>
</dbReference>
<organism evidence="3 4">
    <name type="scientific">Pueribacillus theae</name>
    <dbReference type="NCBI Taxonomy" id="2171751"/>
    <lineage>
        <taxon>Bacteria</taxon>
        <taxon>Bacillati</taxon>
        <taxon>Bacillota</taxon>
        <taxon>Bacilli</taxon>
        <taxon>Bacillales</taxon>
        <taxon>Bacillaceae</taxon>
        <taxon>Pueribacillus</taxon>
    </lineage>
</organism>
<feature type="compositionally biased region" description="Low complexity" evidence="2">
    <location>
        <begin position="32"/>
        <end position="51"/>
    </location>
</feature>
<dbReference type="PROSITE" id="PS51257">
    <property type="entry name" value="PROKAR_LIPOPROTEIN"/>
    <property type="match status" value="1"/>
</dbReference>
<sequence length="371" mass="41195">MNNKAFSNRIFATFLFLLIGILLVGCGGGKTESSSTGSEKNETENQSNESSQSKDGEVFELNINNWAPSTHHIATNVYEPWKEMVEEKTDGQVKVNIYHGATLGKTPSVYQDVKGGLYEVGLLAAAYSYDTEFFPYSIGNLPFAVESPEEGAVVLKEFAEKFVKEGITGVIAMDAFTSDPYNIFSTKPVKAATDMKKAKIRAGSKSETELIKALGGVPVSITVDDTYEGLQKKTIETTFYSPVGAYGYKFYEPAPYITKANIATTTLIPVMNKEFHDKLPDDLQKLFDEELNPALTELFVKSYSDQLAGAFDKLEEVLSDRGEIIELPEKELENFKEAGEAAWDAWVKDANERGYEGDKMIEDFRKLLEEN</sequence>
<evidence type="ECO:0000256" key="2">
    <source>
        <dbReference type="SAM" id="MobiDB-lite"/>
    </source>
</evidence>
<reference evidence="3 4" key="1">
    <citation type="submission" date="2018-04" db="EMBL/GenBank/DDBJ databases">
        <title>Camelliibacillus theae gen. nov., sp. nov., isolated from Pu'er tea.</title>
        <authorList>
            <person name="Niu L."/>
        </authorList>
    </citation>
    <scope>NUCLEOTIDE SEQUENCE [LARGE SCALE GENOMIC DNA]</scope>
    <source>
        <strain evidence="3 4">T8</strain>
    </source>
</reference>
<feature type="region of interest" description="Disordered" evidence="2">
    <location>
        <begin position="32"/>
        <end position="54"/>
    </location>
</feature>
<dbReference type="Proteomes" id="UP000245998">
    <property type="component" value="Unassembled WGS sequence"/>
</dbReference>